<dbReference type="OrthoDB" id="9890203at2"/>
<keyword evidence="1" id="KW-1133">Transmembrane helix</keyword>
<feature type="transmembrane region" description="Helical" evidence="1">
    <location>
        <begin position="38"/>
        <end position="59"/>
    </location>
</feature>
<evidence type="ECO:0000256" key="1">
    <source>
        <dbReference type="SAM" id="Phobius"/>
    </source>
</evidence>
<protein>
    <recommendedName>
        <fullName evidence="4">Holin</fullName>
    </recommendedName>
</protein>
<evidence type="ECO:0000313" key="2">
    <source>
        <dbReference type="EMBL" id="PRD65174.1"/>
    </source>
</evidence>
<dbReference type="EMBL" id="PVLQ01000035">
    <property type="protein sequence ID" value="PRD65174.1"/>
    <property type="molecule type" value="Genomic_DNA"/>
</dbReference>
<reference evidence="2 3" key="1">
    <citation type="submission" date="2018-03" db="EMBL/GenBank/DDBJ databases">
        <title>Comparative genomics illustrates the genes involved in a hyperalkaliphilic mechanisms of Serpentinomonas isolated from highly-alkaline calcium-rich serpentinized springs.</title>
        <authorList>
            <person name="Suzuki S."/>
            <person name="Ishii S."/>
            <person name="Walworth N."/>
            <person name="Bird L."/>
            <person name="Kuenen J.G."/>
            <person name="Nealson K.H."/>
        </authorList>
    </citation>
    <scope>NUCLEOTIDE SEQUENCE [LARGE SCALE GENOMIC DNA]</scope>
    <source>
        <strain evidence="2 3">P1</strain>
    </source>
</reference>
<dbReference type="RefSeq" id="WP_105748612.1">
    <property type="nucleotide sequence ID" value="NZ_PVLQ01000035.1"/>
</dbReference>
<gene>
    <name evidence="2" type="ORF">C6P64_11000</name>
</gene>
<evidence type="ECO:0000313" key="3">
    <source>
        <dbReference type="Proteomes" id="UP000238589"/>
    </source>
</evidence>
<name>A0A2S9K454_9BURK</name>
<proteinExistence type="predicted"/>
<keyword evidence="3" id="KW-1185">Reference proteome</keyword>
<comment type="caution">
    <text evidence="2">The sequence shown here is derived from an EMBL/GenBank/DDBJ whole genome shotgun (WGS) entry which is preliminary data.</text>
</comment>
<organism evidence="2 3">
    <name type="scientific">Malikia granosa</name>
    <dbReference type="NCBI Taxonomy" id="263067"/>
    <lineage>
        <taxon>Bacteria</taxon>
        <taxon>Pseudomonadati</taxon>
        <taxon>Pseudomonadota</taxon>
        <taxon>Betaproteobacteria</taxon>
        <taxon>Burkholderiales</taxon>
        <taxon>Comamonadaceae</taxon>
        <taxon>Malikia</taxon>
    </lineage>
</organism>
<keyword evidence="1" id="KW-0472">Membrane</keyword>
<dbReference type="Proteomes" id="UP000238589">
    <property type="component" value="Unassembled WGS sequence"/>
</dbReference>
<dbReference type="AlphaFoldDB" id="A0A2S9K454"/>
<sequence>MSTTQQSAAESASVMIAKTAPPASVSIATIAGIQVSELVLWATLVYTVLMICHKALAFWRDLRRDHCRVQEDS</sequence>
<accession>A0A2S9K454</accession>
<evidence type="ECO:0008006" key="4">
    <source>
        <dbReference type="Google" id="ProtNLM"/>
    </source>
</evidence>
<keyword evidence="1" id="KW-0812">Transmembrane</keyword>